<dbReference type="Proteomes" id="UP000317484">
    <property type="component" value="Unassembled WGS sequence"/>
</dbReference>
<dbReference type="RefSeq" id="WP_142458951.1">
    <property type="nucleotide sequence ID" value="NZ_FXTJ01000004.1"/>
</dbReference>
<reference evidence="1 2" key="1">
    <citation type="submission" date="2017-05" db="EMBL/GenBank/DDBJ databases">
        <authorList>
            <person name="Varghese N."/>
            <person name="Submissions S."/>
        </authorList>
    </citation>
    <scope>NUCLEOTIDE SEQUENCE [LARGE SCALE GENOMIC DNA]</scope>
    <source>
        <strain evidence="1 2">DSM 46834</strain>
    </source>
</reference>
<gene>
    <name evidence="1" type="ORF">SAMN06273567_104376</name>
</gene>
<evidence type="ECO:0000313" key="2">
    <source>
        <dbReference type="Proteomes" id="UP000317484"/>
    </source>
</evidence>
<organism evidence="1 2">
    <name type="scientific">Geodermatophilus aquaeductus</name>
    <dbReference type="NCBI Taxonomy" id="1564161"/>
    <lineage>
        <taxon>Bacteria</taxon>
        <taxon>Bacillati</taxon>
        <taxon>Actinomycetota</taxon>
        <taxon>Actinomycetes</taxon>
        <taxon>Geodermatophilales</taxon>
        <taxon>Geodermatophilaceae</taxon>
        <taxon>Geodermatophilus</taxon>
    </lineage>
</organism>
<proteinExistence type="predicted"/>
<sequence>MALHSASSALPFEHLMRATAGLRAQLRQEVLAAEGPAVLPAWSTLQVTGPHPVADGRGRAWFGYRATIDVAPGVPGEGSG</sequence>
<dbReference type="EMBL" id="FXTJ01000004">
    <property type="protein sequence ID" value="SMO80966.1"/>
    <property type="molecule type" value="Genomic_DNA"/>
</dbReference>
<dbReference type="AlphaFoldDB" id="A0A521EAK4"/>
<evidence type="ECO:0000313" key="1">
    <source>
        <dbReference type="EMBL" id="SMO80966.1"/>
    </source>
</evidence>
<keyword evidence="2" id="KW-1185">Reference proteome</keyword>
<name>A0A521EAK4_9ACTN</name>
<protein>
    <submittedName>
        <fullName evidence="1">Uncharacterized protein</fullName>
    </submittedName>
</protein>
<accession>A0A521EAK4</accession>